<organism evidence="2 3">
    <name type="scientific">Babesia gibsoni</name>
    <dbReference type="NCBI Taxonomy" id="33632"/>
    <lineage>
        <taxon>Eukaryota</taxon>
        <taxon>Sar</taxon>
        <taxon>Alveolata</taxon>
        <taxon>Apicomplexa</taxon>
        <taxon>Aconoidasida</taxon>
        <taxon>Piroplasmida</taxon>
        <taxon>Babesiidae</taxon>
        <taxon>Babesia</taxon>
    </lineage>
</organism>
<feature type="region of interest" description="Disordered" evidence="1">
    <location>
        <begin position="163"/>
        <end position="184"/>
    </location>
</feature>
<name>A0AAD8PDW9_BABGI</name>
<accession>A0AAD8PDW9</accession>
<reference evidence="2" key="1">
    <citation type="submission" date="2023-08" db="EMBL/GenBank/DDBJ databases">
        <title>Draft sequence of the Babesia gibsoni genome.</title>
        <authorList>
            <person name="Yamagishi J.Y."/>
            <person name="Xuan X.X."/>
        </authorList>
    </citation>
    <scope>NUCLEOTIDE SEQUENCE</scope>
    <source>
        <strain evidence="2">Azabu</strain>
    </source>
</reference>
<gene>
    <name evidence="2" type="ORF">BgAZ_303040</name>
</gene>
<dbReference type="AlphaFoldDB" id="A0AAD8PDW9"/>
<evidence type="ECO:0008006" key="4">
    <source>
        <dbReference type="Google" id="ProtNLM"/>
    </source>
</evidence>
<feature type="compositionally biased region" description="Polar residues" evidence="1">
    <location>
        <begin position="170"/>
        <end position="184"/>
    </location>
</feature>
<evidence type="ECO:0000313" key="3">
    <source>
        <dbReference type="Proteomes" id="UP001230268"/>
    </source>
</evidence>
<keyword evidence="3" id="KW-1185">Reference proteome</keyword>
<evidence type="ECO:0000313" key="2">
    <source>
        <dbReference type="EMBL" id="KAK1442786.1"/>
    </source>
</evidence>
<proteinExistence type="predicted"/>
<dbReference type="EMBL" id="JAVEPI010000003">
    <property type="protein sequence ID" value="KAK1442786.1"/>
    <property type="molecule type" value="Genomic_DNA"/>
</dbReference>
<comment type="caution">
    <text evidence="2">The sequence shown here is derived from an EMBL/GenBank/DDBJ whole genome shotgun (WGS) entry which is preliminary data.</text>
</comment>
<evidence type="ECO:0000256" key="1">
    <source>
        <dbReference type="SAM" id="MobiDB-lite"/>
    </source>
</evidence>
<protein>
    <recommendedName>
        <fullName evidence="4">RAP domain-containing protein</fullName>
    </recommendedName>
</protein>
<sequence length="731" mass="83830">MSHVTRLFKCILRNCPSSIAVSPECVLFSRYPFKLHRECRGFHSLSADFRDYTGSSTVNPKDVGATSTEKAKREQECTTVYVNELCMQMDQLMFNCKDHEDLLVLLVTHRGAMFLHNLVTALKLLQSFAEQGRLKAHQPDADDLFSGFNEVFKHSEKQSGVGVAIGDDGNVSNSRGDTMSTDVTSEVDENRNQELEALTETEKQIVKRANEEILHHFENPANQHYLRATAHSRPVAEAIVRDERYDLLMHDLYANRTNLDVESACHVIIALDSLQHKYFRLYNGILRHLMRLPLDNLNGDSANRIGKLLLKTCHCYVKAGYYDSPLYSKVCREIYKRPLEQHHYSVETELLMESLKLFSKVDVYDPSVFIGASSMVTKVPLTADDISHVALAYAAHHNYTKLHDDVLEWVSKEIQKRASEFTIVQLARCVYAFANMRLYFQEPYNILIQRLTDDVERATRSYAKTALTIPQIASIVQLVSNYAPHSLATKKLIHNLMVYLEDFIEEINEESAINMAFAICATECQGELRGKDDNIVADLNRYMTSFIWRIIGSGTEWERHKYRIFAIWLFHILMFPELDMNIPKRCVVSGMREWLLRHGNGPQFPEEFDDIVHILHHEIGLKMDPAAVASPGSFNELGHHDLMDPISLFPSIVVTANGKTIKILMNEKNCRNHPYKPIGVDLIVQNLIRSRGIPVHSINYQHWRSMDRKAKIQHLEEIIQQIDDDSRLINT</sequence>
<dbReference type="Proteomes" id="UP001230268">
    <property type="component" value="Unassembled WGS sequence"/>
</dbReference>